<feature type="compositionally biased region" description="Polar residues" evidence="1">
    <location>
        <begin position="139"/>
        <end position="148"/>
    </location>
</feature>
<feature type="domain" description="Thioredoxin" evidence="2">
    <location>
        <begin position="1"/>
        <end position="100"/>
    </location>
</feature>
<feature type="compositionally biased region" description="Basic and acidic residues" evidence="1">
    <location>
        <begin position="583"/>
        <end position="610"/>
    </location>
</feature>
<dbReference type="PANTHER" id="PTHR45663:SF11">
    <property type="entry name" value="GEO12009P1"/>
    <property type="match status" value="1"/>
</dbReference>
<dbReference type="Gene3D" id="2.40.10.120">
    <property type="match status" value="1"/>
</dbReference>
<dbReference type="InterPro" id="IPR009003">
    <property type="entry name" value="Peptidase_S1_PA"/>
</dbReference>
<name>A0A517R516_9PLAN</name>
<dbReference type="Proteomes" id="UP000317318">
    <property type="component" value="Chromosome"/>
</dbReference>
<dbReference type="PROSITE" id="PS51352">
    <property type="entry name" value="THIOREDOXIN_2"/>
    <property type="match status" value="1"/>
</dbReference>
<dbReference type="GO" id="GO:0015035">
    <property type="term" value="F:protein-disulfide reductase activity"/>
    <property type="evidence" value="ECO:0007669"/>
    <property type="project" value="TreeGrafter"/>
</dbReference>
<dbReference type="OrthoDB" id="8560253at2"/>
<keyword evidence="4" id="KW-1185">Reference proteome</keyword>
<dbReference type="InterPro" id="IPR036249">
    <property type="entry name" value="Thioredoxin-like_sf"/>
</dbReference>
<accession>A0A517R516</accession>
<dbReference type="GO" id="GO:0005829">
    <property type="term" value="C:cytosol"/>
    <property type="evidence" value="ECO:0007669"/>
    <property type="project" value="TreeGrafter"/>
</dbReference>
<sequence length="610" mass="64773">MNAALIVLAVTGAAPDAVLYDFTAKWCGPCRGMEPTIHKLTAEGFPIRQVDVDQRPDLKAKYKIGAIPAFVLIVNGQEVARRVGTATESDLRRMLARVPKVPDIASGRSQVADVRPDGRARTRADIVRDFARNRPPAGRQNSTSQPSRNLFPPVRLASNESSGGLGGGTSMPPVFGAAVESGSTANDRRSSSPQRRLPTSSGQVVRGQSDDSVSAPSLLAKNPLQTTVRIRVKDKDGVNFGSGTIVQSTPGRAIALTCGHIFRGFHDGSEIEVDVFRGSEHKTLAGNVIYFDAEDADVGLISIPIPVSVPVSKVAPLSAHPKPKAIAFSFGCDNGDNPTRRQHRVTRINPYRGADTIECTGTPVKGRSGGGLFDAEGRLVGICIAADSPRDRGVYAGLREIHKLLDKEQMSALYKTGPSRGNDFAANSGGSLETGTQNSRLAELLAEAESADAAPRVPSSRSESSLTSGRGVGGINGEELGAAMSAGEGAEIVCIIKPKNSPGAEPQIVVINRASPKFLQFLRGELPRTANNSGERDAFRTGPENSRATSRQMGTDESSDSPFDQFVTKPSLEAGGPDPTSARIERYVRSADSREEYSTSSSKYDESVIR</sequence>
<evidence type="ECO:0000313" key="4">
    <source>
        <dbReference type="Proteomes" id="UP000317318"/>
    </source>
</evidence>
<evidence type="ECO:0000313" key="3">
    <source>
        <dbReference type="EMBL" id="QDT38962.1"/>
    </source>
</evidence>
<organism evidence="3 4">
    <name type="scientific">Stratiformator vulcanicus</name>
    <dbReference type="NCBI Taxonomy" id="2527980"/>
    <lineage>
        <taxon>Bacteria</taxon>
        <taxon>Pseudomonadati</taxon>
        <taxon>Planctomycetota</taxon>
        <taxon>Planctomycetia</taxon>
        <taxon>Planctomycetales</taxon>
        <taxon>Planctomycetaceae</taxon>
        <taxon>Stratiformator</taxon>
    </lineage>
</organism>
<evidence type="ECO:0000256" key="1">
    <source>
        <dbReference type="SAM" id="MobiDB-lite"/>
    </source>
</evidence>
<dbReference type="AlphaFoldDB" id="A0A517R516"/>
<feature type="compositionally biased region" description="Basic and acidic residues" evidence="1">
    <location>
        <begin position="114"/>
        <end position="132"/>
    </location>
</feature>
<feature type="region of interest" description="Disordered" evidence="1">
    <location>
        <begin position="415"/>
        <end position="435"/>
    </location>
</feature>
<feature type="region of interest" description="Disordered" evidence="1">
    <location>
        <begin position="448"/>
        <end position="473"/>
    </location>
</feature>
<gene>
    <name evidence="3" type="primary">trxA_2</name>
    <name evidence="3" type="ORF">Pan189_33620</name>
</gene>
<feature type="region of interest" description="Disordered" evidence="1">
    <location>
        <begin position="107"/>
        <end position="216"/>
    </location>
</feature>
<dbReference type="Gene3D" id="3.40.30.10">
    <property type="entry name" value="Glutaredoxin"/>
    <property type="match status" value="1"/>
</dbReference>
<feature type="compositionally biased region" description="Polar residues" evidence="1">
    <location>
        <begin position="543"/>
        <end position="562"/>
    </location>
</feature>
<dbReference type="KEGG" id="svp:Pan189_33620"/>
<dbReference type="SUPFAM" id="SSF50494">
    <property type="entry name" value="Trypsin-like serine proteases"/>
    <property type="match status" value="1"/>
</dbReference>
<dbReference type="RefSeq" id="WP_145365055.1">
    <property type="nucleotide sequence ID" value="NZ_CP036268.1"/>
</dbReference>
<dbReference type="CDD" id="cd02947">
    <property type="entry name" value="TRX_family"/>
    <property type="match status" value="1"/>
</dbReference>
<feature type="region of interest" description="Disordered" evidence="1">
    <location>
        <begin position="526"/>
        <end position="610"/>
    </location>
</feature>
<feature type="compositionally biased region" description="Polar residues" evidence="1">
    <location>
        <begin position="181"/>
        <end position="203"/>
    </location>
</feature>
<dbReference type="InterPro" id="IPR013766">
    <property type="entry name" value="Thioredoxin_domain"/>
</dbReference>
<protein>
    <submittedName>
        <fullName evidence="3">Thioredoxin</fullName>
    </submittedName>
</protein>
<feature type="compositionally biased region" description="Low complexity" evidence="1">
    <location>
        <begin position="448"/>
        <end position="468"/>
    </location>
</feature>
<proteinExistence type="predicted"/>
<dbReference type="SUPFAM" id="SSF52833">
    <property type="entry name" value="Thioredoxin-like"/>
    <property type="match status" value="1"/>
</dbReference>
<dbReference type="GO" id="GO:0045454">
    <property type="term" value="P:cell redox homeostasis"/>
    <property type="evidence" value="ECO:0007669"/>
    <property type="project" value="TreeGrafter"/>
</dbReference>
<evidence type="ECO:0000259" key="2">
    <source>
        <dbReference type="PROSITE" id="PS51352"/>
    </source>
</evidence>
<dbReference type="Pfam" id="PF00085">
    <property type="entry name" value="Thioredoxin"/>
    <property type="match status" value="1"/>
</dbReference>
<dbReference type="PANTHER" id="PTHR45663">
    <property type="entry name" value="GEO12009P1"/>
    <property type="match status" value="1"/>
</dbReference>
<dbReference type="Pfam" id="PF13365">
    <property type="entry name" value="Trypsin_2"/>
    <property type="match status" value="1"/>
</dbReference>
<dbReference type="EMBL" id="CP036268">
    <property type="protein sequence ID" value="QDT38962.1"/>
    <property type="molecule type" value="Genomic_DNA"/>
</dbReference>
<reference evidence="3 4" key="1">
    <citation type="submission" date="2019-02" db="EMBL/GenBank/DDBJ databases">
        <title>Deep-cultivation of Planctomycetes and their phenomic and genomic characterization uncovers novel biology.</title>
        <authorList>
            <person name="Wiegand S."/>
            <person name="Jogler M."/>
            <person name="Boedeker C."/>
            <person name="Pinto D."/>
            <person name="Vollmers J."/>
            <person name="Rivas-Marin E."/>
            <person name="Kohn T."/>
            <person name="Peeters S.H."/>
            <person name="Heuer A."/>
            <person name="Rast P."/>
            <person name="Oberbeckmann S."/>
            <person name="Bunk B."/>
            <person name="Jeske O."/>
            <person name="Meyerdierks A."/>
            <person name="Storesund J.E."/>
            <person name="Kallscheuer N."/>
            <person name="Luecker S."/>
            <person name="Lage O.M."/>
            <person name="Pohl T."/>
            <person name="Merkel B.J."/>
            <person name="Hornburger P."/>
            <person name="Mueller R.-W."/>
            <person name="Bruemmer F."/>
            <person name="Labrenz M."/>
            <person name="Spormann A.M."/>
            <person name="Op den Camp H."/>
            <person name="Overmann J."/>
            <person name="Amann R."/>
            <person name="Jetten M.S.M."/>
            <person name="Mascher T."/>
            <person name="Medema M.H."/>
            <person name="Devos D.P."/>
            <person name="Kaster A.-K."/>
            <person name="Ovreas L."/>
            <person name="Rohde M."/>
            <person name="Galperin M.Y."/>
            <person name="Jogler C."/>
        </authorList>
    </citation>
    <scope>NUCLEOTIDE SEQUENCE [LARGE SCALE GENOMIC DNA]</scope>
    <source>
        <strain evidence="3 4">Pan189</strain>
    </source>
</reference>